<organism evidence="3 4">
    <name type="scientific">Tilletia horrida</name>
    <dbReference type="NCBI Taxonomy" id="155126"/>
    <lineage>
        <taxon>Eukaryota</taxon>
        <taxon>Fungi</taxon>
        <taxon>Dikarya</taxon>
        <taxon>Basidiomycota</taxon>
        <taxon>Ustilaginomycotina</taxon>
        <taxon>Exobasidiomycetes</taxon>
        <taxon>Tilletiales</taxon>
        <taxon>Tilletiaceae</taxon>
        <taxon>Tilletia</taxon>
    </lineage>
</organism>
<sequence>MLATTPARTSARMLGASAGASPSAVPRSAHLLRAARPQCTTASLRPTARHSSTSSNGPPPPGPPPPPPPRRDDDGGVRKTAAIAAAALLGAAVIYAASPQRPIRLHADAPTPPSASLPAAAGLDVGVQTQQEQMRARAQLQGVYAWGSNRHAVVAPDQPSVSLIRSPRSIPYFDGMALRDLVLAERHGVAVDAQGDVLQWGAGFFDASSRGAEGDLTALEDIPYTSRASRFSSKPVPGREEAAPMLPVRTLVGKDIVKVQANDTKVFALGRNGDVWIISAIQEQQKPRGRSAALSWLPSALGGGGGGIDAQKFSLKKSSTPLRRGEKIIDIVAGEAHLLALTNQARTFGAPTGPDANTYGQLGFRRAMLNTVQASADDVNAPSATGMVTGSIEVALEPRIMLDALVNAPAPTAVDLLPAWALPPSVEERAAEAQRAREEAARKKAAERAARKAAHAASSSVPSIVEDPKSIRYCTTLHEIPALRGVPVVQLAAGTQHSLARTSDGRVLGWGRHTHGQSGVGPQVAIECVTAPTEVVLARCFPSSVDVRCTAIYAGSDNSFFVTSRLEPLPARQGLKSVIDVLASGKGIWGTLGHASWQQVAATPVRVKTVSGLQEYSERTGKIHPVDMYAISVGSPGHVALVLDTVDDTHTAFGRDVNVWGSNGAYQLGTGKRNNLAVPQHLPPLPPHTPSEGAEAPALPDDKERERLREEDINSGALTHMPHKRLQLASRTNADTRAAPRFDEGKGHLQRGSVKRHVPVEETMVAGAAAMAIFWRTQ</sequence>
<feature type="region of interest" description="Disordered" evidence="2">
    <location>
        <begin position="730"/>
        <end position="754"/>
    </location>
</feature>
<evidence type="ECO:0000256" key="1">
    <source>
        <dbReference type="PROSITE-ProRule" id="PRU00235"/>
    </source>
</evidence>
<feature type="compositionally biased region" description="Low complexity" evidence="2">
    <location>
        <begin position="15"/>
        <end position="29"/>
    </location>
</feature>
<dbReference type="InterPro" id="IPR053245">
    <property type="entry name" value="MitoProcess-Associated"/>
</dbReference>
<proteinExistence type="predicted"/>
<dbReference type="EMBL" id="JAPDMQ010000176">
    <property type="protein sequence ID" value="KAK0531800.1"/>
    <property type="molecule type" value="Genomic_DNA"/>
</dbReference>
<keyword evidence="4" id="KW-1185">Reference proteome</keyword>
<dbReference type="InterPro" id="IPR009091">
    <property type="entry name" value="RCC1/BLIP-II"/>
</dbReference>
<feature type="compositionally biased region" description="Basic and acidic residues" evidence="2">
    <location>
        <begin position="738"/>
        <end position="747"/>
    </location>
</feature>
<feature type="compositionally biased region" description="Pro residues" evidence="2">
    <location>
        <begin position="57"/>
        <end position="68"/>
    </location>
</feature>
<feature type="region of interest" description="Disordered" evidence="2">
    <location>
        <begin position="1"/>
        <end position="76"/>
    </location>
</feature>
<dbReference type="Gene3D" id="2.130.10.30">
    <property type="entry name" value="Regulator of chromosome condensation 1/beta-lactamase-inhibitor protein II"/>
    <property type="match status" value="2"/>
</dbReference>
<evidence type="ECO:0000313" key="3">
    <source>
        <dbReference type="EMBL" id="KAK0531800.1"/>
    </source>
</evidence>
<gene>
    <name evidence="3" type="ORF">OC842_003512</name>
</gene>
<evidence type="ECO:0000313" key="4">
    <source>
        <dbReference type="Proteomes" id="UP001176521"/>
    </source>
</evidence>
<feature type="compositionally biased region" description="Polar residues" evidence="2">
    <location>
        <begin position="38"/>
        <end position="56"/>
    </location>
</feature>
<dbReference type="PANTHER" id="PTHR47563:SF1">
    <property type="entry name" value="PROTEIN FMP25, MITOCHONDRIAL"/>
    <property type="match status" value="1"/>
</dbReference>
<feature type="region of interest" description="Disordered" evidence="2">
    <location>
        <begin position="679"/>
        <end position="706"/>
    </location>
</feature>
<dbReference type="Proteomes" id="UP001176521">
    <property type="component" value="Unassembled WGS sequence"/>
</dbReference>
<dbReference type="PROSITE" id="PS50012">
    <property type="entry name" value="RCC1_3"/>
    <property type="match status" value="1"/>
</dbReference>
<dbReference type="GO" id="GO:0005743">
    <property type="term" value="C:mitochondrial inner membrane"/>
    <property type="evidence" value="ECO:0007669"/>
    <property type="project" value="TreeGrafter"/>
</dbReference>
<feature type="repeat" description="RCC1" evidence="1">
    <location>
        <begin position="505"/>
        <end position="565"/>
    </location>
</feature>
<dbReference type="PRINTS" id="PR00633">
    <property type="entry name" value="RCCNDNSATION"/>
</dbReference>
<dbReference type="GO" id="GO:0034551">
    <property type="term" value="P:mitochondrial respiratory chain complex III assembly"/>
    <property type="evidence" value="ECO:0007669"/>
    <property type="project" value="TreeGrafter"/>
</dbReference>
<dbReference type="SUPFAM" id="SSF50985">
    <property type="entry name" value="RCC1/BLIP-II"/>
    <property type="match status" value="1"/>
</dbReference>
<protein>
    <submittedName>
        <fullName evidence="3">Uncharacterized protein</fullName>
    </submittedName>
</protein>
<dbReference type="PANTHER" id="PTHR47563">
    <property type="entry name" value="PROTEIN FMP25, MITOCHONDRIAL"/>
    <property type="match status" value="1"/>
</dbReference>
<comment type="caution">
    <text evidence="3">The sequence shown here is derived from an EMBL/GenBank/DDBJ whole genome shotgun (WGS) entry which is preliminary data.</text>
</comment>
<dbReference type="InterPro" id="IPR000408">
    <property type="entry name" value="Reg_chr_condens"/>
</dbReference>
<reference evidence="3" key="1">
    <citation type="journal article" date="2023" name="PhytoFront">
        <title>Draft Genome Resources of Seven Strains of Tilletia horrida, Causal Agent of Kernel Smut of Rice.</title>
        <authorList>
            <person name="Khanal S."/>
            <person name="Antony Babu S."/>
            <person name="Zhou X.G."/>
        </authorList>
    </citation>
    <scope>NUCLEOTIDE SEQUENCE</scope>
    <source>
        <strain evidence="3">TX3</strain>
    </source>
</reference>
<dbReference type="Pfam" id="PF13540">
    <property type="entry name" value="RCC1_2"/>
    <property type="match status" value="1"/>
</dbReference>
<dbReference type="AlphaFoldDB" id="A0AAN6JKD9"/>
<evidence type="ECO:0000256" key="2">
    <source>
        <dbReference type="SAM" id="MobiDB-lite"/>
    </source>
</evidence>
<accession>A0AAN6JKD9</accession>
<name>A0AAN6JKD9_9BASI</name>